<feature type="compositionally biased region" description="Low complexity" evidence="1">
    <location>
        <begin position="1"/>
        <end position="10"/>
    </location>
</feature>
<accession>A0A7W7K626</accession>
<sequence length="49" mass="5832">MISSRYRSSRPYTTATPRPQMDAHARYRVYGPVQPMDEPSFLKRLFGRR</sequence>
<evidence type="ECO:0000313" key="2">
    <source>
        <dbReference type="EMBL" id="MBB4856934.1"/>
    </source>
</evidence>
<dbReference type="AlphaFoldDB" id="A0A7W7K626"/>
<evidence type="ECO:0000313" key="3">
    <source>
        <dbReference type="Proteomes" id="UP000555448"/>
    </source>
</evidence>
<dbReference type="EMBL" id="JACHLR010000001">
    <property type="protein sequence ID" value="MBB4856934.1"/>
    <property type="molecule type" value="Genomic_DNA"/>
</dbReference>
<proteinExistence type="predicted"/>
<keyword evidence="3" id="KW-1185">Reference proteome</keyword>
<reference evidence="2 3" key="1">
    <citation type="submission" date="2020-08" db="EMBL/GenBank/DDBJ databases">
        <title>Functional genomics of gut bacteria from endangered species of beetles.</title>
        <authorList>
            <person name="Carlos-Shanley C."/>
        </authorList>
    </citation>
    <scope>NUCLEOTIDE SEQUENCE [LARGE SCALE GENOMIC DNA]</scope>
    <source>
        <strain evidence="2 3">S00245</strain>
    </source>
</reference>
<name>A0A7W7K626_9SPHN</name>
<dbReference type="Proteomes" id="UP000555448">
    <property type="component" value="Unassembled WGS sequence"/>
</dbReference>
<comment type="caution">
    <text evidence="2">The sequence shown here is derived from an EMBL/GenBank/DDBJ whole genome shotgun (WGS) entry which is preliminary data.</text>
</comment>
<feature type="region of interest" description="Disordered" evidence="1">
    <location>
        <begin position="1"/>
        <end position="23"/>
    </location>
</feature>
<protein>
    <submittedName>
        <fullName evidence="2">Uncharacterized protein</fullName>
    </submittedName>
</protein>
<gene>
    <name evidence="2" type="ORF">HNO88_000231</name>
</gene>
<organism evidence="2 3">
    <name type="scientific">Novosphingobium chloroacetimidivorans</name>
    <dbReference type="NCBI Taxonomy" id="1428314"/>
    <lineage>
        <taxon>Bacteria</taxon>
        <taxon>Pseudomonadati</taxon>
        <taxon>Pseudomonadota</taxon>
        <taxon>Alphaproteobacteria</taxon>
        <taxon>Sphingomonadales</taxon>
        <taxon>Sphingomonadaceae</taxon>
        <taxon>Novosphingobium</taxon>
    </lineage>
</organism>
<evidence type="ECO:0000256" key="1">
    <source>
        <dbReference type="SAM" id="MobiDB-lite"/>
    </source>
</evidence>